<reference evidence="1" key="1">
    <citation type="submission" date="2014-11" db="EMBL/GenBank/DDBJ databases">
        <authorList>
            <person name="Amaro Gonzalez C."/>
        </authorList>
    </citation>
    <scope>NUCLEOTIDE SEQUENCE</scope>
</reference>
<dbReference type="AlphaFoldDB" id="A0A0E9PGW8"/>
<name>A0A0E9PGW8_ANGAN</name>
<evidence type="ECO:0000313" key="1">
    <source>
        <dbReference type="EMBL" id="JAH03305.1"/>
    </source>
</evidence>
<reference evidence="1" key="2">
    <citation type="journal article" date="2015" name="Fish Shellfish Immunol.">
        <title>Early steps in the European eel (Anguilla anguilla)-Vibrio vulnificus interaction in the gills: Role of the RtxA13 toxin.</title>
        <authorList>
            <person name="Callol A."/>
            <person name="Pajuelo D."/>
            <person name="Ebbesson L."/>
            <person name="Teles M."/>
            <person name="MacKenzie S."/>
            <person name="Amaro C."/>
        </authorList>
    </citation>
    <scope>NUCLEOTIDE SEQUENCE</scope>
</reference>
<sequence>MAYGLVWEGWKKMSWREEHFKSFHVFSVLFFSDHLTIDT</sequence>
<dbReference type="EMBL" id="GBXM01105272">
    <property type="protein sequence ID" value="JAH03305.1"/>
    <property type="molecule type" value="Transcribed_RNA"/>
</dbReference>
<protein>
    <submittedName>
        <fullName evidence="1">Uncharacterized protein</fullName>
    </submittedName>
</protein>
<accession>A0A0E9PGW8</accession>
<proteinExistence type="predicted"/>
<organism evidence="1">
    <name type="scientific">Anguilla anguilla</name>
    <name type="common">European freshwater eel</name>
    <name type="synonym">Muraena anguilla</name>
    <dbReference type="NCBI Taxonomy" id="7936"/>
    <lineage>
        <taxon>Eukaryota</taxon>
        <taxon>Metazoa</taxon>
        <taxon>Chordata</taxon>
        <taxon>Craniata</taxon>
        <taxon>Vertebrata</taxon>
        <taxon>Euteleostomi</taxon>
        <taxon>Actinopterygii</taxon>
        <taxon>Neopterygii</taxon>
        <taxon>Teleostei</taxon>
        <taxon>Anguilliformes</taxon>
        <taxon>Anguillidae</taxon>
        <taxon>Anguilla</taxon>
    </lineage>
</organism>